<reference evidence="2 3" key="1">
    <citation type="submission" date="2019-11" db="EMBL/GenBank/DDBJ databases">
        <title>Terrilactibacillus tamarindus sp. nov. BCM23-1 isolated from bark of Tamarindus indica.</title>
        <authorList>
            <person name="Kingkaew E."/>
            <person name="Tanasupawat S."/>
        </authorList>
    </citation>
    <scope>NUCLEOTIDE SEQUENCE [LARGE SCALE GENOMIC DNA]</scope>
    <source>
        <strain evidence="2 3">BCM23-1</strain>
    </source>
</reference>
<accession>A0A6N8CU18</accession>
<feature type="compositionally biased region" description="Basic and acidic residues" evidence="1">
    <location>
        <begin position="50"/>
        <end position="59"/>
    </location>
</feature>
<name>A0A6N8CU18_9BACI</name>
<organism evidence="2 3">
    <name type="scientific">Terrilactibacillus tamarindi</name>
    <dbReference type="NCBI Taxonomy" id="2599694"/>
    <lineage>
        <taxon>Bacteria</taxon>
        <taxon>Bacillati</taxon>
        <taxon>Bacillota</taxon>
        <taxon>Bacilli</taxon>
        <taxon>Bacillales</taxon>
        <taxon>Bacillaceae</taxon>
        <taxon>Terrilactibacillus</taxon>
    </lineage>
</organism>
<dbReference type="RefSeq" id="WP_155221099.1">
    <property type="nucleotide sequence ID" value="NZ_WNHB01000030.1"/>
</dbReference>
<evidence type="ECO:0000313" key="3">
    <source>
        <dbReference type="Proteomes" id="UP000440978"/>
    </source>
</evidence>
<dbReference type="EMBL" id="WNHB01000030">
    <property type="protein sequence ID" value="MTT33198.1"/>
    <property type="molecule type" value="Genomic_DNA"/>
</dbReference>
<keyword evidence="3" id="KW-1185">Reference proteome</keyword>
<dbReference type="Proteomes" id="UP000440978">
    <property type="component" value="Unassembled WGS sequence"/>
</dbReference>
<gene>
    <name evidence="2" type="ORF">GMB86_14460</name>
</gene>
<evidence type="ECO:0000313" key="2">
    <source>
        <dbReference type="EMBL" id="MTT33198.1"/>
    </source>
</evidence>
<feature type="region of interest" description="Disordered" evidence="1">
    <location>
        <begin position="35"/>
        <end position="59"/>
    </location>
</feature>
<comment type="caution">
    <text evidence="2">The sequence shown here is derived from an EMBL/GenBank/DDBJ whole genome shotgun (WGS) entry which is preliminary data.</text>
</comment>
<proteinExistence type="predicted"/>
<evidence type="ECO:0000256" key="1">
    <source>
        <dbReference type="SAM" id="MobiDB-lite"/>
    </source>
</evidence>
<sequence length="59" mass="6929">MINYYEMTQLAKLKQSQIEKNASRAWWYSSRKGIRKNKKSKKILSSLVHSNHDEGGECK</sequence>
<protein>
    <submittedName>
        <fullName evidence="2">Uncharacterized protein</fullName>
    </submittedName>
</protein>
<dbReference type="AlphaFoldDB" id="A0A6N8CU18"/>